<evidence type="ECO:0000313" key="3">
    <source>
        <dbReference type="Proteomes" id="UP000245119"/>
    </source>
</evidence>
<reference evidence="2 3" key="1">
    <citation type="submission" date="2018-04" db="EMBL/GenBank/DDBJ databases">
        <title>The genome of golden apple snail Pomacea canaliculata provides insight into stress tolerance and invasive adaptation.</title>
        <authorList>
            <person name="Liu C."/>
            <person name="Liu B."/>
            <person name="Ren Y."/>
            <person name="Zhang Y."/>
            <person name="Wang H."/>
            <person name="Li S."/>
            <person name="Jiang F."/>
            <person name="Yin L."/>
            <person name="Zhang G."/>
            <person name="Qian W."/>
            <person name="Fan W."/>
        </authorList>
    </citation>
    <scope>NUCLEOTIDE SEQUENCE [LARGE SCALE GENOMIC DNA]</scope>
    <source>
        <strain evidence="2">SZHN2017</strain>
        <tissue evidence="2">Muscle</tissue>
    </source>
</reference>
<feature type="compositionally biased region" description="Polar residues" evidence="1">
    <location>
        <begin position="130"/>
        <end position="142"/>
    </location>
</feature>
<accession>A0A2T7PUD2</accession>
<evidence type="ECO:0000313" key="2">
    <source>
        <dbReference type="EMBL" id="PVD37035.1"/>
    </source>
</evidence>
<dbReference type="STRING" id="400727.A0A2T7PUD2"/>
<feature type="compositionally biased region" description="Polar residues" evidence="1">
    <location>
        <begin position="396"/>
        <end position="408"/>
    </location>
</feature>
<dbReference type="AlphaFoldDB" id="A0A2T7PUD2"/>
<organism evidence="2 3">
    <name type="scientific">Pomacea canaliculata</name>
    <name type="common">Golden apple snail</name>
    <dbReference type="NCBI Taxonomy" id="400727"/>
    <lineage>
        <taxon>Eukaryota</taxon>
        <taxon>Metazoa</taxon>
        <taxon>Spiralia</taxon>
        <taxon>Lophotrochozoa</taxon>
        <taxon>Mollusca</taxon>
        <taxon>Gastropoda</taxon>
        <taxon>Caenogastropoda</taxon>
        <taxon>Architaenioglossa</taxon>
        <taxon>Ampullarioidea</taxon>
        <taxon>Ampullariidae</taxon>
        <taxon>Pomacea</taxon>
    </lineage>
</organism>
<protein>
    <submittedName>
        <fullName evidence="2">Uncharacterized protein</fullName>
    </submittedName>
</protein>
<feature type="compositionally biased region" description="Polar residues" evidence="1">
    <location>
        <begin position="442"/>
        <end position="454"/>
    </location>
</feature>
<feature type="region of interest" description="Disordered" evidence="1">
    <location>
        <begin position="502"/>
        <end position="537"/>
    </location>
</feature>
<comment type="caution">
    <text evidence="2">The sequence shown here is derived from an EMBL/GenBank/DDBJ whole genome shotgun (WGS) entry which is preliminary data.</text>
</comment>
<dbReference type="EMBL" id="PZQS01000002">
    <property type="protein sequence ID" value="PVD37035.1"/>
    <property type="molecule type" value="Genomic_DNA"/>
</dbReference>
<keyword evidence="3" id="KW-1185">Reference proteome</keyword>
<feature type="compositionally biased region" description="Basic and acidic residues" evidence="1">
    <location>
        <begin position="460"/>
        <end position="469"/>
    </location>
</feature>
<gene>
    <name evidence="2" type="ORF">C0Q70_04028</name>
</gene>
<sequence>MAEVGGEMATVSQRGGRENIIYGVYIMELGGCRGELEQDQKNNNEQKMSHCPVPGDSDHLPEVPAPATMGYLHLSFEYHRGILKIRVWQISDLLLPPPQISMIYSIFVRTYMIPDQAKKTNRQTEDVVVDSSSGRQSETPKTGIQHIFTPSSFKFSNPLLYTGVTPDIVKERSLQFEVCMTQKHSHRTFLMAMVHMPLRVAVRKPIREKYPLIPCMNITIPNNMRVYSARDLQLEVSNNRTDTHTRPSRLAPDKDLFPLSVQNARETDLEEVVSISGDDFLRSHLALCLDSDDDDDAGVKEKGQDLTEVVISAGVGSGGSSSTTLDMPSSDEEYGKKANTPNTVITTLAVEERSSVSISAVQTYPCNGSKKKIIPSECLRKIGLEDVSVTPQAQERFSDMKTSLSSEEYNADLSRSDVSEHVRKKVIPDKVPNFRLNFPNSEESCGASSVVSQQTEDDSESKSLRETAKNRHVVASQSNESVTKLRKVPELQKETYALEGANNASFQKIQSSSSPPTPRCSPTLELSPFPPSSRPETPVWDYYDFDDEGEPQIENNILEHSLRELQHSSHSLSLNPVLPMMLDDDFDTLDEDKPSLRPL</sequence>
<feature type="region of interest" description="Disordered" evidence="1">
    <location>
        <begin position="442"/>
        <end position="484"/>
    </location>
</feature>
<feature type="region of interest" description="Disordered" evidence="1">
    <location>
        <begin position="396"/>
        <end position="418"/>
    </location>
</feature>
<dbReference type="OrthoDB" id="194358at2759"/>
<feature type="region of interest" description="Disordered" evidence="1">
    <location>
        <begin position="317"/>
        <end position="338"/>
    </location>
</feature>
<dbReference type="InterPro" id="IPR035892">
    <property type="entry name" value="C2_domain_sf"/>
</dbReference>
<name>A0A2T7PUD2_POMCA</name>
<evidence type="ECO:0000256" key="1">
    <source>
        <dbReference type="SAM" id="MobiDB-lite"/>
    </source>
</evidence>
<dbReference type="Proteomes" id="UP000245119">
    <property type="component" value="Linkage Group LG2"/>
</dbReference>
<dbReference type="Gene3D" id="2.60.40.150">
    <property type="entry name" value="C2 domain"/>
    <property type="match status" value="1"/>
</dbReference>
<feature type="region of interest" description="Disordered" evidence="1">
    <location>
        <begin position="123"/>
        <end position="142"/>
    </location>
</feature>
<proteinExistence type="predicted"/>